<name>A0AAN4ZD12_9BILA</name>
<reference evidence="3" key="1">
    <citation type="submission" date="2022-10" db="EMBL/GenBank/DDBJ databases">
        <title>Genome assembly of Pristionchus species.</title>
        <authorList>
            <person name="Yoshida K."/>
            <person name="Sommer R.J."/>
        </authorList>
    </citation>
    <scope>NUCLEOTIDE SEQUENCE [LARGE SCALE GENOMIC DNA]</scope>
    <source>
        <strain evidence="3">RS5460</strain>
    </source>
</reference>
<dbReference type="AlphaFoldDB" id="A0AAN4ZD12"/>
<proteinExistence type="predicted"/>
<dbReference type="Proteomes" id="UP001328107">
    <property type="component" value="Unassembled WGS sequence"/>
</dbReference>
<evidence type="ECO:0000313" key="2">
    <source>
        <dbReference type="EMBL" id="GMR35455.1"/>
    </source>
</evidence>
<evidence type="ECO:0000313" key="3">
    <source>
        <dbReference type="Proteomes" id="UP001328107"/>
    </source>
</evidence>
<dbReference type="EMBL" id="BTRK01000002">
    <property type="protein sequence ID" value="GMR35455.1"/>
    <property type="molecule type" value="Genomic_DNA"/>
</dbReference>
<sequence>TSTTDAPSTTTSTAEIPTTSTEAPSTTLALREQMREAYLNFTERFNRTYSEDGLDNYVDNLNFISNDQDTQGETQFADLSLSELRKLVNKERDPKRE</sequence>
<comment type="caution">
    <text evidence="2">The sequence shown here is derived from an EMBL/GenBank/DDBJ whole genome shotgun (WGS) entry which is preliminary data.</text>
</comment>
<feature type="compositionally biased region" description="Low complexity" evidence="1">
    <location>
        <begin position="1"/>
        <end position="24"/>
    </location>
</feature>
<keyword evidence="3" id="KW-1185">Reference proteome</keyword>
<protein>
    <submittedName>
        <fullName evidence="2">Uncharacterized protein</fullName>
    </submittedName>
</protein>
<organism evidence="2 3">
    <name type="scientific">Pristionchus mayeri</name>
    <dbReference type="NCBI Taxonomy" id="1317129"/>
    <lineage>
        <taxon>Eukaryota</taxon>
        <taxon>Metazoa</taxon>
        <taxon>Ecdysozoa</taxon>
        <taxon>Nematoda</taxon>
        <taxon>Chromadorea</taxon>
        <taxon>Rhabditida</taxon>
        <taxon>Rhabditina</taxon>
        <taxon>Diplogasteromorpha</taxon>
        <taxon>Diplogasteroidea</taxon>
        <taxon>Neodiplogasteridae</taxon>
        <taxon>Pristionchus</taxon>
    </lineage>
</organism>
<feature type="region of interest" description="Disordered" evidence="1">
    <location>
        <begin position="1"/>
        <end position="27"/>
    </location>
</feature>
<evidence type="ECO:0000256" key="1">
    <source>
        <dbReference type="SAM" id="MobiDB-lite"/>
    </source>
</evidence>
<gene>
    <name evidence="2" type="ORF">PMAYCL1PPCAC_05650</name>
</gene>
<feature type="non-terminal residue" evidence="2">
    <location>
        <position position="1"/>
    </location>
</feature>
<accession>A0AAN4ZD12</accession>